<evidence type="ECO:0000313" key="3">
    <source>
        <dbReference type="EMBL" id="AVQ00178.1"/>
    </source>
</evidence>
<dbReference type="Proteomes" id="UP000241074">
    <property type="component" value="Chromosome"/>
</dbReference>
<proteinExistence type="predicted"/>
<dbReference type="Gene3D" id="3.20.20.140">
    <property type="entry name" value="Metal-dependent hydrolases"/>
    <property type="match status" value="1"/>
</dbReference>
<dbReference type="KEGG" id="xba:C7S18_18110"/>
<dbReference type="EMBL" id="CP027860">
    <property type="protein sequence ID" value="AVQ00178.1"/>
    <property type="molecule type" value="Genomic_DNA"/>
</dbReference>
<name>A0A2P1PZB0_9GAMM</name>
<dbReference type="InterPro" id="IPR016195">
    <property type="entry name" value="Pol/histidinol_Pase-like"/>
</dbReference>
<gene>
    <name evidence="3" type="ORF">C7S18_18110</name>
</gene>
<reference evidence="3 4" key="1">
    <citation type="submission" date="2018-03" db="EMBL/GenBank/DDBJ databases">
        <title>Ahniella affigens gen. nov., sp. nov., a gammaproteobacterium isolated from sandy soil near a stream.</title>
        <authorList>
            <person name="Ko Y."/>
            <person name="Kim J.-H."/>
        </authorList>
    </citation>
    <scope>NUCLEOTIDE SEQUENCE [LARGE SCALE GENOMIC DNA]</scope>
    <source>
        <strain evidence="3 4">D13</strain>
    </source>
</reference>
<dbReference type="Gene3D" id="2.60.40.4070">
    <property type="match status" value="1"/>
</dbReference>
<dbReference type="AlphaFoldDB" id="A0A2P1PZB0"/>
<evidence type="ECO:0000256" key="2">
    <source>
        <dbReference type="SAM" id="SignalP"/>
    </source>
</evidence>
<sequence>MRTLALGLLVAISAGSASAVSLDHHEFEASIYAPFRGVSNEARDFKLYFSYMDAADPSTVAWKVEILNRDGSNVLRQFVGEERLFQKQIEVNVPWNGRDGADKALASGFYKVRMTASSGDPTTHKGLGDSLAKRVDAALAKADHAHVQEWEIHIGTPPKIAMPDFRALPTSSTADKATGATGSLPYTIYYGNLHGQSNDSDGGGNVSTCSSSQSAQSGQFGPTDAWTYADSRGLDFLLESEHNHYFDGSSGTNTGASPTTAINRYAAGVAGKTTYSNNNPGFVALYGMEWGVISNGGHLNIVNADKLAAWEYNSSNQLLGDIFVAKNDYASLYTTMRARGWIGQFNHPDTSDQFKIGTTVFGYHVDGEEVMVAAEILNTSAFSNNTTETETGRSTYEGAFNKFLENGFRVAPTTNQDNHCANWGASWTNRTGILIPTGTSFTQTALVDAMKARRVFASSDKNSQIILTANGNVMGSKFNNSGALNLVVLYANSAGRSVSSVQIYEGVPRRGGTVTLASSSANFTTTPSTGDHFYYAKITQDDGKVLWSAPVWVTQGSGGGGGDTTAPTVSASEAGTSGTITLSATASDNVGVTNVEFYIDNVLRGSDNTSPYSITFNSANLANGSHSLTAKAYDAASNVGTSTAVNFSISNTTADTTPPTATASESGTTGTITLSATAADNIGVSKVEFYIDNVLRGTDTTSPYSITFNSTALTNGSHSLTAKAYDAANNIGTSSAVNFTISNSTATEKIVNGGFESGTSSWTATSGVITNDTGFAAYAGTWKAWLNGYGATHTDSVYQTITIPSTATSATLTFYLDVATDETTTTQAFDTLKVQVRNSSNTVLATLATYSNLNAAGGYSQKSFSLAAYKGQTIRVYFLGVEGSQVATSFVVDNVSVMTQ</sequence>
<dbReference type="OrthoDB" id="9801679at2"/>
<keyword evidence="2" id="KW-0732">Signal</keyword>
<evidence type="ECO:0000256" key="1">
    <source>
        <dbReference type="SAM" id="MobiDB-lite"/>
    </source>
</evidence>
<accession>A0A2P1PZB0</accession>
<feature type="signal peptide" evidence="2">
    <location>
        <begin position="1"/>
        <end position="19"/>
    </location>
</feature>
<feature type="region of interest" description="Disordered" evidence="1">
    <location>
        <begin position="199"/>
        <end position="221"/>
    </location>
</feature>
<dbReference type="Pfam" id="PF17957">
    <property type="entry name" value="Big_7"/>
    <property type="match status" value="2"/>
</dbReference>
<dbReference type="Gene3D" id="2.60.120.260">
    <property type="entry name" value="Galactose-binding domain-like"/>
    <property type="match status" value="1"/>
</dbReference>
<evidence type="ECO:0000313" key="4">
    <source>
        <dbReference type="Proteomes" id="UP000241074"/>
    </source>
</evidence>
<organism evidence="3 4">
    <name type="scientific">Ahniella affigens</name>
    <dbReference type="NCBI Taxonomy" id="2021234"/>
    <lineage>
        <taxon>Bacteria</taxon>
        <taxon>Pseudomonadati</taxon>
        <taxon>Pseudomonadota</taxon>
        <taxon>Gammaproteobacteria</taxon>
        <taxon>Lysobacterales</taxon>
        <taxon>Rhodanobacteraceae</taxon>
        <taxon>Ahniella</taxon>
    </lineage>
</organism>
<keyword evidence="4" id="KW-1185">Reference proteome</keyword>
<protein>
    <submittedName>
        <fullName evidence="3">Carbohydrate-binding protein CenC</fullName>
    </submittedName>
</protein>
<dbReference type="SUPFAM" id="SSF89550">
    <property type="entry name" value="PHP domain-like"/>
    <property type="match status" value="1"/>
</dbReference>
<dbReference type="Gene3D" id="2.60.40.10">
    <property type="entry name" value="Immunoglobulins"/>
    <property type="match status" value="2"/>
</dbReference>
<feature type="chain" id="PRO_5015183841" evidence="2">
    <location>
        <begin position="20"/>
        <end position="900"/>
    </location>
</feature>
<reference evidence="3 4" key="2">
    <citation type="submission" date="2018-03" db="EMBL/GenBank/DDBJ databases">
        <authorList>
            <person name="Keele B.F."/>
        </authorList>
    </citation>
    <scope>NUCLEOTIDE SEQUENCE [LARGE SCALE GENOMIC DNA]</scope>
    <source>
        <strain evidence="3 4">D13</strain>
    </source>
</reference>
<dbReference type="InterPro" id="IPR013783">
    <property type="entry name" value="Ig-like_fold"/>
</dbReference>
<feature type="compositionally biased region" description="Low complexity" evidence="1">
    <location>
        <begin position="207"/>
        <end position="219"/>
    </location>
</feature>